<comment type="caution">
    <text evidence="1">The sequence shown here is derived from an EMBL/GenBank/DDBJ whole genome shotgun (WGS) entry which is preliminary data.</text>
</comment>
<dbReference type="Proteomes" id="UP000222310">
    <property type="component" value="Unassembled WGS sequence"/>
</dbReference>
<dbReference type="AlphaFoldDB" id="A0A9Q5ZG57"/>
<gene>
    <name evidence="1" type="ORF">VF08_03405</name>
</gene>
<protein>
    <submittedName>
        <fullName evidence="1">Uncharacterized protein</fullName>
    </submittedName>
</protein>
<dbReference type="EMBL" id="LAHD01000005">
    <property type="protein sequence ID" value="PHK06792.1"/>
    <property type="molecule type" value="Genomic_DNA"/>
</dbReference>
<dbReference type="RefSeq" id="WP_099066578.1">
    <property type="nucleotide sequence ID" value="NZ_LAHD01000005.1"/>
</dbReference>
<accession>A0A9Q5ZG57</accession>
<proteinExistence type="predicted"/>
<organism evidence="1 2">
    <name type="scientific">Nostoc linckia z8</name>
    <dbReference type="NCBI Taxonomy" id="1628746"/>
    <lineage>
        <taxon>Bacteria</taxon>
        <taxon>Bacillati</taxon>
        <taxon>Cyanobacteriota</taxon>
        <taxon>Cyanophyceae</taxon>
        <taxon>Nostocales</taxon>
        <taxon>Nostocaceae</taxon>
        <taxon>Nostoc</taxon>
    </lineage>
</organism>
<sequence>MSETQNYEPKLKEALAKMEAIAKEYELGFVIALASATHSEFKTEFPEWSLIQRTEQGIRLRLRSSEPKLTEDSVSVLLGLRDMSGMMCENLSMVVDEAKKHIQIQHNRITDDDAIRNWKPRNKRDRRR</sequence>
<name>A0A9Q5ZG57_NOSLI</name>
<reference evidence="1 2" key="1">
    <citation type="submission" date="2015-02" db="EMBL/GenBank/DDBJ databases">
        <title>Nostoc linckia genome annotation.</title>
        <authorList>
            <person name="Zhou Z."/>
        </authorList>
    </citation>
    <scope>NUCLEOTIDE SEQUENCE [LARGE SCALE GENOMIC DNA]</scope>
    <source>
        <strain evidence="2">z8</strain>
    </source>
</reference>
<evidence type="ECO:0000313" key="2">
    <source>
        <dbReference type="Proteomes" id="UP000222310"/>
    </source>
</evidence>
<evidence type="ECO:0000313" key="1">
    <source>
        <dbReference type="EMBL" id="PHK06792.1"/>
    </source>
</evidence>
<dbReference type="GeneID" id="57094353"/>